<accession>A0ABY6J4L9</accession>
<dbReference type="Pfam" id="PF00128">
    <property type="entry name" value="Alpha-amylase"/>
    <property type="match status" value="1"/>
</dbReference>
<dbReference type="Gene3D" id="3.30.1590.10">
    <property type="entry name" value="Maltooligosyl trehalose synthase, domain 2"/>
    <property type="match status" value="1"/>
</dbReference>
<dbReference type="InterPro" id="IPR006047">
    <property type="entry name" value="GH13_cat_dom"/>
</dbReference>
<dbReference type="InterPro" id="IPR017853">
    <property type="entry name" value="GH"/>
</dbReference>
<organism evidence="2 3">
    <name type="scientific">Chitinophaga horti</name>
    <dbReference type="NCBI Taxonomy" id="2920382"/>
    <lineage>
        <taxon>Bacteria</taxon>
        <taxon>Pseudomonadati</taxon>
        <taxon>Bacteroidota</taxon>
        <taxon>Chitinophagia</taxon>
        <taxon>Chitinophagales</taxon>
        <taxon>Chitinophagaceae</taxon>
        <taxon>Chitinophaga</taxon>
    </lineage>
</organism>
<reference evidence="2" key="1">
    <citation type="submission" date="2022-10" db="EMBL/GenBank/DDBJ databases">
        <title>Chitinophaga sp. nov., isolated from soil.</title>
        <authorList>
            <person name="Jeon C.O."/>
        </authorList>
    </citation>
    <scope>NUCLEOTIDE SEQUENCE</scope>
    <source>
        <strain evidence="2">R8</strain>
    </source>
</reference>
<dbReference type="SUPFAM" id="SSF51445">
    <property type="entry name" value="(Trans)glycosidases"/>
    <property type="match status" value="1"/>
</dbReference>
<dbReference type="RefSeq" id="WP_264282445.1">
    <property type="nucleotide sequence ID" value="NZ_CP107006.1"/>
</dbReference>
<evidence type="ECO:0000259" key="1">
    <source>
        <dbReference type="SMART" id="SM00642"/>
    </source>
</evidence>
<proteinExistence type="predicted"/>
<protein>
    <submittedName>
        <fullName evidence="2">Malto-oligosyltrehalose synthase</fullName>
    </submittedName>
</protein>
<feature type="domain" description="Glycosyl hydrolase family 13 catalytic" evidence="1">
    <location>
        <begin position="10"/>
        <end position="761"/>
    </location>
</feature>
<gene>
    <name evidence="2" type="primary">treY</name>
    <name evidence="2" type="ORF">MKQ68_05640</name>
</gene>
<dbReference type="NCBIfam" id="TIGR02401">
    <property type="entry name" value="trehalose_TreY"/>
    <property type="match status" value="1"/>
</dbReference>
<evidence type="ECO:0000313" key="2">
    <source>
        <dbReference type="EMBL" id="UYQ94572.1"/>
    </source>
</evidence>
<dbReference type="EMBL" id="CP107006">
    <property type="protein sequence ID" value="UYQ94572.1"/>
    <property type="molecule type" value="Genomic_DNA"/>
</dbReference>
<dbReference type="Gene3D" id="3.20.20.80">
    <property type="entry name" value="Glycosidases"/>
    <property type="match status" value="3"/>
</dbReference>
<name>A0ABY6J4L9_9BACT</name>
<dbReference type="Proteomes" id="UP001162741">
    <property type="component" value="Chromosome"/>
</dbReference>
<sequence>MENSNINLSGATYRLQFNERFTFAHLDKIIDYLHQLGITTIYAAPIFEASPGSLHGYDVCNPHLISPAIGTIEAFREIGKKLKERGMTWLQDIVPNHMAFHMNNHWLADALERGPHSPYYNFFDIDWQSPEPSLNGKVMVPFLGSTLEESIEKGDIQLAFTDAGFVVAVNGQQYPLSLPAYDALLEVVDDQEGLRLRQLLRSMKDEDIISLPLKEWRSYKEKLFAGQDAELPQLVVEKVNQNKTQLTNLLKLQHYQFHYWRDADTMINYRRFFTVNELITLRMEDQQVFDEYHTFLHRLYRENLIQGLRIDHIDGLKDPGKYIDRLRGLFGNNCYIIAEKILEHNEQLPERWALQGSTGYEFLALVNQLLTDNGGVEKLSRYYRGQFPELADYNALVYRKKKMMLEKYMGGELERLAHYAYQLKIADGIDKKKFKQALGMFMVHLPVYRLYPLEWPPVQEDIAILDQAMEKAKEKERALENVLETIQGWWEQPVNNKKFNDNLLAWFKRVMQITGPLTAKGVEDTVFYVYNALISHNEVGDSPSASLHTPEDFHKRLTTRQYLFPQSLNATATHDTKRGEDARIRLNALTAVPDRWIQQVQEWHALNKSFIKGEGEEAAPGLNDEYFIYQSVLAGLPPDAQVDDSYIERVCAYVIKGLREGKVSTNWTEPDEAYETATTDFIRSILTSAEFKESLAGFYNIIANHAMDHSLSQTLIKLTAPGVPDIYQGCELWDLSFVDPDNRRDVDYDLRQQYLSALNEKGNVHNQLTWAREGRAQGFEKFYLTYKTLQLRKEHAALFAEGDYVALNTNRPANVIAYARCNRNEWAVVVAPLMASAANEVTEKDYVILADGAPSKWRNVLTGEVIQVTNARLPLSVLQKFPAALLVSVM</sequence>
<dbReference type="SMART" id="SM00642">
    <property type="entry name" value="Aamy"/>
    <property type="match status" value="1"/>
</dbReference>
<dbReference type="PANTHER" id="PTHR10357:SF216">
    <property type="entry name" value="MALTOOLIGOSYL TREHALOSE SYNTHASE-RELATED"/>
    <property type="match status" value="1"/>
</dbReference>
<evidence type="ECO:0000313" key="3">
    <source>
        <dbReference type="Proteomes" id="UP001162741"/>
    </source>
</evidence>
<dbReference type="CDD" id="cd11336">
    <property type="entry name" value="AmyAc_MTSase"/>
    <property type="match status" value="1"/>
</dbReference>
<dbReference type="InterPro" id="IPR012767">
    <property type="entry name" value="Trehalose_TreY"/>
</dbReference>
<keyword evidence="3" id="KW-1185">Reference proteome</keyword>
<dbReference type="PANTHER" id="PTHR10357">
    <property type="entry name" value="ALPHA-AMYLASE FAMILY MEMBER"/>
    <property type="match status" value="1"/>
</dbReference>